<gene>
    <name evidence="1" type="ORF">Acj9p113</name>
</gene>
<protein>
    <submittedName>
        <fullName evidence="1">Uncharacterized protein</fullName>
    </submittedName>
</protein>
<reference evidence="1 2" key="1">
    <citation type="journal article" date="2010" name="Virol. J.">
        <title>Genomes of the T4-related bacteriophages as windows on microbial genome evolution.</title>
        <authorList>
            <person name="Petrov V.M."/>
            <person name="Ratnayaka S."/>
            <person name="Nolan J.M."/>
            <person name="Miller E.S."/>
            <person name="Karam J.D."/>
        </authorList>
    </citation>
    <scope>NUCLEOTIDE SEQUENCE [LARGE SCALE GENOMIC DNA]</scope>
</reference>
<dbReference type="KEGG" id="vg:9926547"/>
<evidence type="ECO:0000313" key="1">
    <source>
        <dbReference type="EMBL" id="ADG60013.1"/>
    </source>
</evidence>
<dbReference type="EMBL" id="HM004124">
    <property type="protein sequence ID" value="ADG60013.1"/>
    <property type="molecule type" value="Genomic_DNA"/>
</dbReference>
<organism evidence="1 2">
    <name type="scientific">Acinetobacter phage Acj9</name>
    <dbReference type="NCBI Taxonomy" id="760939"/>
    <lineage>
        <taxon>Viruses</taxon>
        <taxon>Duplodnaviria</taxon>
        <taxon>Heunggongvirae</taxon>
        <taxon>Uroviricota</taxon>
        <taxon>Caudoviricetes</taxon>
        <taxon>Pantevenvirales</taxon>
        <taxon>Straboviridae</taxon>
        <taxon>Twarogvirinae</taxon>
        <taxon>Acajnonavirus</taxon>
        <taxon>Acajnonavirus acj9</taxon>
    </lineage>
</organism>
<keyword evidence="2" id="KW-1185">Reference proteome</keyword>
<dbReference type="RefSeq" id="YP_004010250.1">
    <property type="nucleotide sequence ID" value="NC_014663.1"/>
</dbReference>
<name>E5EPP7_9CAUD</name>
<proteinExistence type="predicted"/>
<sequence>MILKLKRRLLITSKGKSTAKMFKDLCPSFPCIVEFEMTVSASRGSGQEIKVTNIENRKSAIFKSYQVEAAMRTAKVSEV</sequence>
<dbReference type="GeneID" id="9926547"/>
<accession>E5EPP7</accession>
<dbReference type="Proteomes" id="UP000008731">
    <property type="component" value="Segment"/>
</dbReference>
<evidence type="ECO:0000313" key="2">
    <source>
        <dbReference type="Proteomes" id="UP000008731"/>
    </source>
</evidence>